<protein>
    <submittedName>
        <fullName evidence="2">Retroviral-like aspartic protease 1</fullName>
    </submittedName>
</protein>
<dbReference type="GO" id="GO:0008233">
    <property type="term" value="F:peptidase activity"/>
    <property type="evidence" value="ECO:0007669"/>
    <property type="project" value="UniProtKB-KW"/>
</dbReference>
<dbReference type="CDD" id="cd00303">
    <property type="entry name" value="retropepsin_like"/>
    <property type="match status" value="1"/>
</dbReference>
<dbReference type="SUPFAM" id="SSF50630">
    <property type="entry name" value="Acid proteases"/>
    <property type="match status" value="1"/>
</dbReference>
<evidence type="ECO:0000313" key="3">
    <source>
        <dbReference type="Proteomes" id="UP001219518"/>
    </source>
</evidence>
<dbReference type="Gene3D" id="2.40.70.10">
    <property type="entry name" value="Acid Proteases"/>
    <property type="match status" value="1"/>
</dbReference>
<dbReference type="InterPro" id="IPR021109">
    <property type="entry name" value="Peptidase_aspartic_dom_sf"/>
</dbReference>
<feature type="region of interest" description="Disordered" evidence="1">
    <location>
        <begin position="63"/>
        <end position="87"/>
    </location>
</feature>
<feature type="compositionally biased region" description="Basic and acidic residues" evidence="1">
    <location>
        <begin position="64"/>
        <end position="73"/>
    </location>
</feature>
<proteinExistence type="predicted"/>
<gene>
    <name evidence="2" type="ORF">KUF71_000557</name>
</gene>
<name>A0AAE1HVP5_9NEOP</name>
<keyword evidence="2" id="KW-0645">Protease</keyword>
<reference evidence="2" key="1">
    <citation type="submission" date="2021-07" db="EMBL/GenBank/DDBJ databases">
        <authorList>
            <person name="Catto M.A."/>
            <person name="Jacobson A."/>
            <person name="Kennedy G."/>
            <person name="Labadie P."/>
            <person name="Hunt B.G."/>
            <person name="Srinivasan R."/>
        </authorList>
    </citation>
    <scope>NUCLEOTIDE SEQUENCE</scope>
    <source>
        <strain evidence="2">PL_HMW_Pooled</strain>
        <tissue evidence="2">Head</tissue>
    </source>
</reference>
<dbReference type="EMBL" id="JAHWGI010001324">
    <property type="protein sequence ID" value="KAK3928287.1"/>
    <property type="molecule type" value="Genomic_DNA"/>
</dbReference>
<sequence>MSDYTPRNRVGAIKSRQHRVQPTTRQPTHQDQRKQREPAKFKNAVKSSAKFETKNRFEVLGNDLSEREETNGKKEKKLQRYHSTKTRRRRLPGKIFKSHPSLEKYLHTVGSPWHTGDIDETSLIAHIQIRFNNAYIDGALVDTGACCNLIGDKILRDLYPTAEIKKTGAKLSAANGTAIKTFGYWKGTFWIKDLEFQENFFVYKMHDSTANLIILGNQFLRRGRTLIDYDSGTMTFRQKFGITRTIPFGVFVKKFDDFDNFNQISVDEIYTGPQFIYAKSAVIVPPGTISTVKVRVGPHKILTDTVFVGNPSLVRRGIRVSDFILSPSGDQCIQVTNFGEGIVRLDPNWKLAVDEENECTFTGIRSCINGIKISNNGSSLPKFQINEELSPAEREKAEALLESFRDVFISDVSELRRCKYPPIRIHYEPNKIVRQRNYRMSVDEKDFAEK</sequence>
<comment type="caution">
    <text evidence="2">The sequence shown here is derived from an EMBL/GenBank/DDBJ whole genome shotgun (WGS) entry which is preliminary data.</text>
</comment>
<keyword evidence="3" id="KW-1185">Reference proteome</keyword>
<feature type="region of interest" description="Disordered" evidence="1">
    <location>
        <begin position="1"/>
        <end position="48"/>
    </location>
</feature>
<accession>A0AAE1HVP5</accession>
<dbReference type="GO" id="GO:0006508">
    <property type="term" value="P:proteolysis"/>
    <property type="evidence" value="ECO:0007669"/>
    <property type="project" value="UniProtKB-KW"/>
</dbReference>
<dbReference type="AlphaFoldDB" id="A0AAE1HVP5"/>
<keyword evidence="2" id="KW-0378">Hydrolase</keyword>
<evidence type="ECO:0000256" key="1">
    <source>
        <dbReference type="SAM" id="MobiDB-lite"/>
    </source>
</evidence>
<dbReference type="Proteomes" id="UP001219518">
    <property type="component" value="Unassembled WGS sequence"/>
</dbReference>
<organism evidence="2 3">
    <name type="scientific">Frankliniella fusca</name>
    <dbReference type="NCBI Taxonomy" id="407009"/>
    <lineage>
        <taxon>Eukaryota</taxon>
        <taxon>Metazoa</taxon>
        <taxon>Ecdysozoa</taxon>
        <taxon>Arthropoda</taxon>
        <taxon>Hexapoda</taxon>
        <taxon>Insecta</taxon>
        <taxon>Pterygota</taxon>
        <taxon>Neoptera</taxon>
        <taxon>Paraneoptera</taxon>
        <taxon>Thysanoptera</taxon>
        <taxon>Terebrantia</taxon>
        <taxon>Thripoidea</taxon>
        <taxon>Thripidae</taxon>
        <taxon>Frankliniella</taxon>
    </lineage>
</organism>
<reference evidence="2" key="2">
    <citation type="journal article" date="2023" name="BMC Genomics">
        <title>Pest status, molecular evolution, and epigenetic factors derived from the genome assembly of Frankliniella fusca, a thysanopteran phytovirus vector.</title>
        <authorList>
            <person name="Catto M.A."/>
            <person name="Labadie P.E."/>
            <person name="Jacobson A.L."/>
            <person name="Kennedy G.G."/>
            <person name="Srinivasan R."/>
            <person name="Hunt B.G."/>
        </authorList>
    </citation>
    <scope>NUCLEOTIDE SEQUENCE</scope>
    <source>
        <strain evidence="2">PL_HMW_Pooled</strain>
    </source>
</reference>
<evidence type="ECO:0000313" key="2">
    <source>
        <dbReference type="EMBL" id="KAK3928287.1"/>
    </source>
</evidence>
<feature type="compositionally biased region" description="Basic and acidic residues" evidence="1">
    <location>
        <begin position="28"/>
        <end position="40"/>
    </location>
</feature>
<feature type="compositionally biased region" description="Basic residues" evidence="1">
    <location>
        <begin position="74"/>
        <end position="87"/>
    </location>
</feature>